<feature type="region of interest" description="Disordered" evidence="1">
    <location>
        <begin position="89"/>
        <end position="108"/>
    </location>
</feature>
<keyword evidence="3" id="KW-1185">Reference proteome</keyword>
<evidence type="ECO:0000313" key="2">
    <source>
        <dbReference type="EMBL" id="CAF1650992.1"/>
    </source>
</evidence>
<feature type="compositionally biased region" description="Basic residues" evidence="1">
    <location>
        <begin position="46"/>
        <end position="57"/>
    </location>
</feature>
<feature type="non-terminal residue" evidence="2">
    <location>
        <position position="1"/>
    </location>
</feature>
<accession>A0A816EJJ4</accession>
<dbReference type="Proteomes" id="UP000663828">
    <property type="component" value="Unassembled WGS sequence"/>
</dbReference>
<sequence length="152" mass="16886">IPAQFSPIPASSGGKENGRKTNLTGRDRPCHNNLGHTPYSPINMPHHPHRRLRQRHPSRLESTRPQENSYIGLIPVLNSMSITNANDSIESTRPWKNKPTGTDKHKPNFSGAKVIMARSFPVGSSNVGFSHFPTVSCKLRAENGHELIGYFL</sequence>
<evidence type="ECO:0000256" key="1">
    <source>
        <dbReference type="SAM" id="MobiDB-lite"/>
    </source>
</evidence>
<evidence type="ECO:0000313" key="3">
    <source>
        <dbReference type="Proteomes" id="UP000663828"/>
    </source>
</evidence>
<dbReference type="AlphaFoldDB" id="A0A816EJJ4"/>
<organism evidence="2 3">
    <name type="scientific">Adineta ricciae</name>
    <name type="common">Rotifer</name>
    <dbReference type="NCBI Taxonomy" id="249248"/>
    <lineage>
        <taxon>Eukaryota</taxon>
        <taxon>Metazoa</taxon>
        <taxon>Spiralia</taxon>
        <taxon>Gnathifera</taxon>
        <taxon>Rotifera</taxon>
        <taxon>Eurotatoria</taxon>
        <taxon>Bdelloidea</taxon>
        <taxon>Adinetida</taxon>
        <taxon>Adinetidae</taxon>
        <taxon>Adineta</taxon>
    </lineage>
</organism>
<reference evidence="2" key="1">
    <citation type="submission" date="2021-02" db="EMBL/GenBank/DDBJ databases">
        <authorList>
            <person name="Nowell W R."/>
        </authorList>
    </citation>
    <scope>NUCLEOTIDE SEQUENCE</scope>
</reference>
<gene>
    <name evidence="2" type="ORF">XAT740_LOCUS54970</name>
</gene>
<feature type="region of interest" description="Disordered" evidence="1">
    <location>
        <begin position="1"/>
        <end position="67"/>
    </location>
</feature>
<protein>
    <submittedName>
        <fullName evidence="2">Uncharacterized protein</fullName>
    </submittedName>
</protein>
<dbReference type="EMBL" id="CAJNOR010010087">
    <property type="protein sequence ID" value="CAF1650992.1"/>
    <property type="molecule type" value="Genomic_DNA"/>
</dbReference>
<comment type="caution">
    <text evidence="2">The sequence shown here is derived from an EMBL/GenBank/DDBJ whole genome shotgun (WGS) entry which is preliminary data.</text>
</comment>
<proteinExistence type="predicted"/>
<name>A0A816EJJ4_ADIRI</name>